<dbReference type="RefSeq" id="WP_019619239.1">
    <property type="nucleotide sequence ID" value="NZ_JBHUNE010000002.1"/>
</dbReference>
<keyword evidence="1" id="KW-1133">Transmembrane helix</keyword>
<evidence type="ECO:0000313" key="2">
    <source>
        <dbReference type="EMBL" id="MFD2757200.1"/>
    </source>
</evidence>
<protein>
    <submittedName>
        <fullName evidence="2">Uncharacterized protein</fullName>
    </submittedName>
</protein>
<sequence>MSPVAPPLKDGQALDKLSALAERWARSYREVDDETKLRADYDARFRRDAEQLAAQCTAPAREFSVRDWILAVLLWLIIAGVVLLGSMLLMPPPTAGWFWGYAGVAVVIFGLGLGLVYRDTTSEPRAEKRLREKTEWLLGASLRAAESVVRERRAKRS</sequence>
<keyword evidence="1" id="KW-0472">Membrane</keyword>
<dbReference type="EMBL" id="JBHUNE010000002">
    <property type="protein sequence ID" value="MFD2757200.1"/>
    <property type="molecule type" value="Genomic_DNA"/>
</dbReference>
<evidence type="ECO:0000256" key="1">
    <source>
        <dbReference type="SAM" id="Phobius"/>
    </source>
</evidence>
<name>A0ABW5UUV1_9MICO</name>
<keyword evidence="3" id="KW-1185">Reference proteome</keyword>
<comment type="caution">
    <text evidence="2">The sequence shown here is derived from an EMBL/GenBank/DDBJ whole genome shotgun (WGS) entry which is preliminary data.</text>
</comment>
<keyword evidence="1" id="KW-0812">Transmembrane</keyword>
<evidence type="ECO:0000313" key="3">
    <source>
        <dbReference type="Proteomes" id="UP001597492"/>
    </source>
</evidence>
<organism evidence="2 3">
    <name type="scientific">Gulosibacter faecalis</name>
    <dbReference type="NCBI Taxonomy" id="272240"/>
    <lineage>
        <taxon>Bacteria</taxon>
        <taxon>Bacillati</taxon>
        <taxon>Actinomycetota</taxon>
        <taxon>Actinomycetes</taxon>
        <taxon>Micrococcales</taxon>
        <taxon>Microbacteriaceae</taxon>
        <taxon>Gulosibacter</taxon>
    </lineage>
</organism>
<feature type="transmembrane region" description="Helical" evidence="1">
    <location>
        <begin position="68"/>
        <end position="90"/>
    </location>
</feature>
<proteinExistence type="predicted"/>
<gene>
    <name evidence="2" type="ORF">ACFSW7_02260</name>
</gene>
<reference evidence="3" key="1">
    <citation type="journal article" date="2019" name="Int. J. Syst. Evol. Microbiol.">
        <title>The Global Catalogue of Microorganisms (GCM) 10K type strain sequencing project: providing services to taxonomists for standard genome sequencing and annotation.</title>
        <authorList>
            <consortium name="The Broad Institute Genomics Platform"/>
            <consortium name="The Broad Institute Genome Sequencing Center for Infectious Disease"/>
            <person name="Wu L."/>
            <person name="Ma J."/>
        </authorList>
    </citation>
    <scope>NUCLEOTIDE SEQUENCE [LARGE SCALE GENOMIC DNA]</scope>
    <source>
        <strain evidence="3">TISTR 1514</strain>
    </source>
</reference>
<dbReference type="Proteomes" id="UP001597492">
    <property type="component" value="Unassembled WGS sequence"/>
</dbReference>
<accession>A0ABW5UUV1</accession>
<feature type="transmembrane region" description="Helical" evidence="1">
    <location>
        <begin position="96"/>
        <end position="117"/>
    </location>
</feature>